<evidence type="ECO:0000256" key="6">
    <source>
        <dbReference type="ARBA" id="ARBA00022833"/>
    </source>
</evidence>
<evidence type="ECO:0000313" key="13">
    <source>
        <dbReference type="Proteomes" id="UP000253472"/>
    </source>
</evidence>
<dbReference type="InterPro" id="IPR011084">
    <property type="entry name" value="DRMBL"/>
</dbReference>
<evidence type="ECO:0000256" key="2">
    <source>
        <dbReference type="ARBA" id="ARBA00010304"/>
    </source>
</evidence>
<evidence type="ECO:0000256" key="1">
    <source>
        <dbReference type="ARBA" id="ARBA00004123"/>
    </source>
</evidence>
<dbReference type="GO" id="GO:0003684">
    <property type="term" value="F:damaged DNA binding"/>
    <property type="evidence" value="ECO:0007669"/>
    <property type="project" value="TreeGrafter"/>
</dbReference>
<dbReference type="SUPFAM" id="SSF56281">
    <property type="entry name" value="Metallo-hydrolase/oxidoreductase"/>
    <property type="match status" value="1"/>
</dbReference>
<reference evidence="12 13" key="1">
    <citation type="submission" date="2018-06" db="EMBL/GenBank/DDBJ databases">
        <title>Whole genome sequencing of Candida tropicalis (genome annotated by CSBL at Korea University).</title>
        <authorList>
            <person name="Ahn J."/>
        </authorList>
    </citation>
    <scope>NUCLEOTIDE SEQUENCE [LARGE SCALE GENOMIC DNA]</scope>
    <source>
        <strain evidence="12 13">ATCC 20962</strain>
    </source>
</reference>
<proteinExistence type="inferred from homology"/>
<keyword evidence="4 9" id="KW-0227">DNA damage</keyword>
<dbReference type="InterPro" id="IPR006642">
    <property type="entry name" value="Rad18_UBZ4"/>
</dbReference>
<protein>
    <submittedName>
        <fullName evidence="12">DNA cross-link repair protein PSO2/SNM1</fullName>
    </submittedName>
</protein>
<comment type="similarity">
    <text evidence="2">Belongs to the DNA repair metallo-beta-lactamase (DRMBL) family.</text>
</comment>
<name>A0A367XPL0_9ASCO</name>
<dbReference type="PANTHER" id="PTHR23240">
    <property type="entry name" value="DNA CROSS-LINK REPAIR PROTEIN PSO2/SNM1-RELATED"/>
    <property type="match status" value="1"/>
</dbReference>
<dbReference type="Pfam" id="PF07522">
    <property type="entry name" value="DRMBL"/>
    <property type="match status" value="1"/>
</dbReference>
<dbReference type="GO" id="GO:0008270">
    <property type="term" value="F:zinc ion binding"/>
    <property type="evidence" value="ECO:0007669"/>
    <property type="project" value="UniProtKB-KW"/>
</dbReference>
<keyword evidence="5 9" id="KW-0863">Zinc-finger</keyword>
<dbReference type="Proteomes" id="UP000253472">
    <property type="component" value="Unassembled WGS sequence"/>
</dbReference>
<evidence type="ECO:0000256" key="10">
    <source>
        <dbReference type="SAM" id="MobiDB-lite"/>
    </source>
</evidence>
<dbReference type="InterPro" id="IPR036866">
    <property type="entry name" value="RibonucZ/Hydroxyglut_hydro"/>
</dbReference>
<evidence type="ECO:0000256" key="7">
    <source>
        <dbReference type="ARBA" id="ARBA00023204"/>
    </source>
</evidence>
<keyword evidence="3" id="KW-0479">Metal-binding</keyword>
<feature type="compositionally biased region" description="Basic and acidic residues" evidence="10">
    <location>
        <begin position="94"/>
        <end position="108"/>
    </location>
</feature>
<feature type="domain" description="UBZ4-type" evidence="11">
    <location>
        <begin position="51"/>
        <end position="81"/>
    </location>
</feature>
<evidence type="ECO:0000256" key="5">
    <source>
        <dbReference type="ARBA" id="ARBA00022771"/>
    </source>
</evidence>
<comment type="subcellular location">
    <subcellularLocation>
        <location evidence="1">Nucleus</location>
    </subcellularLocation>
</comment>
<dbReference type="GO" id="GO:0035312">
    <property type="term" value="F:5'-3' DNA exonuclease activity"/>
    <property type="evidence" value="ECO:0007669"/>
    <property type="project" value="TreeGrafter"/>
</dbReference>
<keyword evidence="8" id="KW-0539">Nucleus</keyword>
<dbReference type="GO" id="GO:0005634">
    <property type="term" value="C:nucleus"/>
    <property type="evidence" value="ECO:0007669"/>
    <property type="project" value="UniProtKB-SubCell"/>
</dbReference>
<dbReference type="EMBL" id="QLNQ01000029">
    <property type="protein sequence ID" value="RCK55565.1"/>
    <property type="molecule type" value="Genomic_DNA"/>
</dbReference>
<evidence type="ECO:0000313" key="12">
    <source>
        <dbReference type="EMBL" id="RCK55565.1"/>
    </source>
</evidence>
<sequence>MPRIKKESSVVKTSQQRSILEFARPHQETTVIKQENSTTVIRESDICTQESVACPVCNENINHLDIRQRTDHVDTCLVRVTFVETLPAKIRQETRMEMSKSSSMERSKSSSIETDLSAKKKRKLDPNHPKLKYVNGETDTNKEQKAIKPPTSIKATNKKPIPDLKTMVFPVLEDTSMYKIAVDAFGFAPHPEIDQYFLTHFHADHYGGISKKWAYERVFGLDDMDYENESKYKKIIYCTGITGRLLTLRFSIDPRFIKELELDTRYKIKSYTMDDDSVEDFGVESNDETPGLYVIPICANHCPGAAIFLFESIGLENKIHRIIHCGDFRVNKDILDNPTLRQFSFNKKNGVDGVLKIDQVYLDTTYMSPRHNLPKQQLVCDVVADLFHDLAQEQASKSSLFATWFGILTQSRITDFWRSGNGQTPQKKKKFLIAIGTYIVGKEKLALAILKRLKCMIYVLNIGARKDKYDIFKTYEDPYLELVLTDSEFGNDYDDFVIHLVPMNIVGTVEELSNYFNHNRYYENFERCIGLCPTGWSFNQYRRPKRLEPAPRNELEQIIQMMEHQTPFSYVDDILAQVPKTIKITKGKPDTGLYRLYSVPYSEHSSFRELAYFVTFFNIDKVIPTVNTEHEESVEKMDAHIAVWELARKIMTNQEIDQEVDQDLVDRLRGISLDTF</sequence>
<evidence type="ECO:0000256" key="4">
    <source>
        <dbReference type="ARBA" id="ARBA00022763"/>
    </source>
</evidence>
<keyword evidence="7 9" id="KW-0234">DNA repair</keyword>
<feature type="region of interest" description="Disordered" evidence="10">
    <location>
        <begin position="94"/>
        <end position="144"/>
    </location>
</feature>
<dbReference type="STRING" id="5486.A0A367XPL0"/>
<dbReference type="Gene3D" id="3.40.50.12650">
    <property type="match status" value="1"/>
</dbReference>
<dbReference type="Gene3D" id="3.60.15.10">
    <property type="entry name" value="Ribonuclease Z/Hydroxyacylglutathione hydrolase-like"/>
    <property type="match status" value="1"/>
</dbReference>
<dbReference type="OrthoDB" id="262529at2759"/>
<keyword evidence="6" id="KW-0862">Zinc</keyword>
<evidence type="ECO:0000256" key="9">
    <source>
        <dbReference type="PROSITE-ProRule" id="PRU01256"/>
    </source>
</evidence>
<dbReference type="PANTHER" id="PTHR23240:SF6">
    <property type="entry name" value="DNA CROSS-LINK REPAIR 1A PROTEIN"/>
    <property type="match status" value="1"/>
</dbReference>
<evidence type="ECO:0000256" key="3">
    <source>
        <dbReference type="ARBA" id="ARBA00022723"/>
    </source>
</evidence>
<accession>A0A367XPL0</accession>
<comment type="caution">
    <text evidence="12">The sequence shown here is derived from an EMBL/GenBank/DDBJ whole genome shotgun (WGS) entry which is preliminary data.</text>
</comment>
<evidence type="ECO:0000256" key="8">
    <source>
        <dbReference type="ARBA" id="ARBA00023242"/>
    </source>
</evidence>
<evidence type="ECO:0000259" key="11">
    <source>
        <dbReference type="PROSITE" id="PS51908"/>
    </source>
</evidence>
<dbReference type="GO" id="GO:0036297">
    <property type="term" value="P:interstrand cross-link repair"/>
    <property type="evidence" value="ECO:0007669"/>
    <property type="project" value="TreeGrafter"/>
</dbReference>
<dbReference type="CDD" id="cd16273">
    <property type="entry name" value="SNM1A-1C-like_MBL-fold"/>
    <property type="match status" value="1"/>
</dbReference>
<gene>
    <name evidence="12" type="primary">PSO2_0</name>
    <name evidence="12" type="ORF">Cantr_05233</name>
</gene>
<dbReference type="GO" id="GO:0006303">
    <property type="term" value="P:double-strand break repair via nonhomologous end joining"/>
    <property type="evidence" value="ECO:0007669"/>
    <property type="project" value="TreeGrafter"/>
</dbReference>
<dbReference type="PROSITE" id="PS51908">
    <property type="entry name" value="ZF_UBZ4"/>
    <property type="match status" value="1"/>
</dbReference>
<dbReference type="AlphaFoldDB" id="A0A367XPL0"/>
<organism evidence="12 13">
    <name type="scientific">Candida viswanathii</name>
    <dbReference type="NCBI Taxonomy" id="5486"/>
    <lineage>
        <taxon>Eukaryota</taxon>
        <taxon>Fungi</taxon>
        <taxon>Dikarya</taxon>
        <taxon>Ascomycota</taxon>
        <taxon>Saccharomycotina</taxon>
        <taxon>Pichiomycetes</taxon>
        <taxon>Debaryomycetaceae</taxon>
        <taxon>Candida/Lodderomyces clade</taxon>
        <taxon>Candida</taxon>
    </lineage>
</organism>
<keyword evidence="13" id="KW-1185">Reference proteome</keyword>